<dbReference type="EMBL" id="FWZX01000045">
    <property type="protein sequence ID" value="SMF82119.1"/>
    <property type="molecule type" value="Genomic_DNA"/>
</dbReference>
<dbReference type="SUPFAM" id="SSF52540">
    <property type="entry name" value="P-loop containing nucleoside triphosphate hydrolases"/>
    <property type="match status" value="1"/>
</dbReference>
<protein>
    <submittedName>
        <fullName evidence="2">AAA domain-containing protein</fullName>
    </submittedName>
</protein>
<dbReference type="Pfam" id="PF13166">
    <property type="entry name" value="AAA_13"/>
    <property type="match status" value="1"/>
</dbReference>
<dbReference type="Gene3D" id="3.40.50.300">
    <property type="entry name" value="P-loop containing nucleotide triphosphate hydrolases"/>
    <property type="match status" value="1"/>
</dbReference>
<evidence type="ECO:0000313" key="3">
    <source>
        <dbReference type="Proteomes" id="UP000192917"/>
    </source>
</evidence>
<gene>
    <name evidence="2" type="ORF">SAMN05428998_14532</name>
</gene>
<dbReference type="InterPro" id="IPR027417">
    <property type="entry name" value="P-loop_NTPase"/>
</dbReference>
<proteinExistence type="predicted"/>
<dbReference type="Proteomes" id="UP000192917">
    <property type="component" value="Unassembled WGS sequence"/>
</dbReference>
<name>A0A1Y6CQ68_9PROT</name>
<keyword evidence="3" id="KW-1185">Reference proteome</keyword>
<dbReference type="InterPro" id="IPR026866">
    <property type="entry name" value="CR006_AAA"/>
</dbReference>
<dbReference type="PANTHER" id="PTHR32182">
    <property type="entry name" value="DNA REPLICATION AND REPAIR PROTEIN RECF"/>
    <property type="match status" value="1"/>
</dbReference>
<dbReference type="GO" id="GO:0000731">
    <property type="term" value="P:DNA synthesis involved in DNA repair"/>
    <property type="evidence" value="ECO:0007669"/>
    <property type="project" value="TreeGrafter"/>
</dbReference>
<reference evidence="2 3" key="1">
    <citation type="submission" date="2017-04" db="EMBL/GenBank/DDBJ databases">
        <authorList>
            <person name="Afonso C.L."/>
            <person name="Miller P.J."/>
            <person name="Scott M.A."/>
            <person name="Spackman E."/>
            <person name="Goraichik I."/>
            <person name="Dimitrov K.M."/>
            <person name="Suarez D.L."/>
            <person name="Swayne D.E."/>
        </authorList>
    </citation>
    <scope>NUCLEOTIDE SEQUENCE [LARGE SCALE GENOMIC DNA]</scope>
    <source>
        <strain evidence="2 3">USBA 355</strain>
    </source>
</reference>
<feature type="domain" description="Protein CR006 P-loop" evidence="1">
    <location>
        <begin position="456"/>
        <end position="543"/>
    </location>
</feature>
<dbReference type="STRING" id="560819.SAMN05428998_14532"/>
<organism evidence="2 3">
    <name type="scientific">Tistlia consotensis USBA 355</name>
    <dbReference type="NCBI Taxonomy" id="560819"/>
    <lineage>
        <taxon>Bacteria</taxon>
        <taxon>Pseudomonadati</taxon>
        <taxon>Pseudomonadota</taxon>
        <taxon>Alphaproteobacteria</taxon>
        <taxon>Rhodospirillales</taxon>
        <taxon>Rhodovibrionaceae</taxon>
        <taxon>Tistlia</taxon>
    </lineage>
</organism>
<dbReference type="GO" id="GO:0006302">
    <property type="term" value="P:double-strand break repair"/>
    <property type="evidence" value="ECO:0007669"/>
    <property type="project" value="TreeGrafter"/>
</dbReference>
<evidence type="ECO:0000313" key="2">
    <source>
        <dbReference type="EMBL" id="SMF82119.1"/>
    </source>
</evidence>
<dbReference type="AlphaFoldDB" id="A0A1Y6CQ68"/>
<accession>A0A1Y6CQ68</accession>
<dbReference type="PANTHER" id="PTHR32182:SF0">
    <property type="entry name" value="DNA REPLICATION AND REPAIR PROTEIN RECF"/>
    <property type="match status" value="1"/>
</dbReference>
<sequence length="708" mass="77742">MSPCPSEAALSAVSVFDSGTANIHVESTNELAYTPLPLSILANLAQACQDVKARLTAEINAIEAQTPAVLAKPECKPNTAVGKLIALLSEKTLPEKVEKLAGLNKSEEERLRTLTSDLAADPIRLARQLKLQVAHLKAAIVRLEQLSVVTTEETQVMLGEAHKRLTVAKAAAAAASANLFSGEPLPDIGSDVWKALWQAARTYSIEVAYPTRTFPVTGPEARCVLCQQPLSEEASRRLGSFEEFVKNESERQEQEATEAYNDALESVRSKAFPLKDLPAFIAMLRDGLGREELAAAIRREVLLLNFRLRNIIRNHQLAPAPGLAAAVLPSTDALRILLAEIENRAAVLESEADSPARAALIGERDELTDRRWLGLILDDVLAQINRLRKIAEIRKASKATTTNKITTESARVAEALVTNRLRSRFAIEVDKLGIAGLAIELQQTRTSAGVPFFQVRFINKPAEPIGKILSEGEHRCVALAAFLAELSTVDAQSGIVFDDPVSSLDHLHRDKVASRLAEASRARQVIVFTHDIAFLLLLDEAHRSAKGGPVAPVAYRLISRGADNAGYCHSDPPSTVMPLDKVIDGMRKHLTNVRIHSDRGDQEKWHREVKSFQEQLRSAWERAAEEVVGPVVRRLQRKVDTTGLIKLTVLTESDCHKLRDAFGRCSGLLHSQPSEINPKLPTPDDIQREIEGLDQWLADIRARQEKAT</sequence>
<dbReference type="CDD" id="cd00267">
    <property type="entry name" value="ABC_ATPase"/>
    <property type="match status" value="1"/>
</dbReference>
<evidence type="ECO:0000259" key="1">
    <source>
        <dbReference type="Pfam" id="PF13166"/>
    </source>
</evidence>